<dbReference type="HAMAP" id="MF_01341">
    <property type="entry name" value="Ribosomal_uL15"/>
    <property type="match status" value="1"/>
</dbReference>
<feature type="domain" description="Large ribosomal subunit protein uL15/eL18" evidence="7">
    <location>
        <begin position="78"/>
        <end position="146"/>
    </location>
</feature>
<dbReference type="NCBIfam" id="TIGR01071">
    <property type="entry name" value="rplO_bact"/>
    <property type="match status" value="1"/>
</dbReference>
<dbReference type="Pfam" id="PF00828">
    <property type="entry name" value="Ribosomal_L27A"/>
    <property type="match status" value="1"/>
</dbReference>
<evidence type="ECO:0000256" key="4">
    <source>
        <dbReference type="HAMAP-Rule" id="MF_01341"/>
    </source>
</evidence>
<keyword evidence="4" id="KW-0694">RNA-binding</keyword>
<comment type="function">
    <text evidence="4">Binds to the 23S rRNA.</text>
</comment>
<sequence>MSDLSLHTLSPYRGSRKSRLRVGRGGKRGTTSGRGTKGQRARSGGRNKLAYKGMRHLLLQTPQLRGHANKHKEKYICVNIGTLDALFDDSAHIDAKALINRGVIRHTGRGLKILGDGELKKKFEISAHKFSTAAKEKIEKAGGKVVVIDKSQFPNPNIK</sequence>
<dbReference type="PROSITE" id="PS00475">
    <property type="entry name" value="RIBOSOMAL_L15"/>
    <property type="match status" value="1"/>
</dbReference>
<dbReference type="InterPro" id="IPR036227">
    <property type="entry name" value="Ribosomal_uL15/eL18_sf"/>
</dbReference>
<dbReference type="Proteomes" id="UP000178264">
    <property type="component" value="Unassembled WGS sequence"/>
</dbReference>
<evidence type="ECO:0000256" key="1">
    <source>
        <dbReference type="ARBA" id="ARBA00007320"/>
    </source>
</evidence>
<evidence type="ECO:0000256" key="6">
    <source>
        <dbReference type="SAM" id="MobiDB-lite"/>
    </source>
</evidence>
<keyword evidence="2 4" id="KW-0689">Ribosomal protein</keyword>
<dbReference type="GO" id="GO:0003735">
    <property type="term" value="F:structural constituent of ribosome"/>
    <property type="evidence" value="ECO:0007669"/>
    <property type="project" value="InterPro"/>
</dbReference>
<dbReference type="GO" id="GO:0006412">
    <property type="term" value="P:translation"/>
    <property type="evidence" value="ECO:0007669"/>
    <property type="project" value="UniProtKB-UniRule"/>
</dbReference>
<dbReference type="EMBL" id="MGER01000035">
    <property type="protein sequence ID" value="OGL88374.1"/>
    <property type="molecule type" value="Genomic_DNA"/>
</dbReference>
<evidence type="ECO:0000259" key="7">
    <source>
        <dbReference type="Pfam" id="PF00828"/>
    </source>
</evidence>
<feature type="region of interest" description="Disordered" evidence="6">
    <location>
        <begin position="1"/>
        <end position="47"/>
    </location>
</feature>
<comment type="caution">
    <text evidence="8">The sequence shown here is derived from an EMBL/GenBank/DDBJ whole genome shotgun (WGS) entry which is preliminary data.</text>
</comment>
<reference evidence="8 9" key="1">
    <citation type="journal article" date="2016" name="Nat. Commun.">
        <title>Thousands of microbial genomes shed light on interconnected biogeochemical processes in an aquifer system.</title>
        <authorList>
            <person name="Anantharaman K."/>
            <person name="Brown C.T."/>
            <person name="Hug L.A."/>
            <person name="Sharon I."/>
            <person name="Castelle C.J."/>
            <person name="Probst A.J."/>
            <person name="Thomas B.C."/>
            <person name="Singh A."/>
            <person name="Wilkins M.J."/>
            <person name="Karaoz U."/>
            <person name="Brodie E.L."/>
            <person name="Williams K.H."/>
            <person name="Hubbard S.S."/>
            <person name="Banfield J.F."/>
        </authorList>
    </citation>
    <scope>NUCLEOTIDE SEQUENCE [LARGE SCALE GENOMIC DNA]</scope>
</reference>
<comment type="similarity">
    <text evidence="1 4 5">Belongs to the universal ribosomal protein uL15 family.</text>
</comment>
<dbReference type="GO" id="GO:0022625">
    <property type="term" value="C:cytosolic large ribosomal subunit"/>
    <property type="evidence" value="ECO:0007669"/>
    <property type="project" value="TreeGrafter"/>
</dbReference>
<dbReference type="Gene3D" id="3.100.10.10">
    <property type="match status" value="1"/>
</dbReference>
<evidence type="ECO:0000256" key="5">
    <source>
        <dbReference type="RuleBase" id="RU003888"/>
    </source>
</evidence>
<feature type="compositionally biased region" description="Basic residues" evidence="6">
    <location>
        <begin position="14"/>
        <end position="27"/>
    </location>
</feature>
<name>A0A1F7VEE4_9BACT</name>
<evidence type="ECO:0000313" key="9">
    <source>
        <dbReference type="Proteomes" id="UP000178264"/>
    </source>
</evidence>
<keyword evidence="3 4" id="KW-0687">Ribonucleoprotein</keyword>
<organism evidence="8 9">
    <name type="scientific">Candidatus Uhrbacteria bacterium RIFCSPLOWO2_02_FULL_49_11</name>
    <dbReference type="NCBI Taxonomy" id="1802409"/>
    <lineage>
        <taxon>Bacteria</taxon>
        <taxon>Candidatus Uhriibacteriota</taxon>
    </lineage>
</organism>
<gene>
    <name evidence="4" type="primary">rplO</name>
    <name evidence="8" type="ORF">A3I42_01270</name>
</gene>
<comment type="subunit">
    <text evidence="4">Part of the 50S ribosomal subunit.</text>
</comment>
<dbReference type="PANTHER" id="PTHR12934">
    <property type="entry name" value="50S RIBOSOMAL PROTEIN L15"/>
    <property type="match status" value="1"/>
</dbReference>
<evidence type="ECO:0000313" key="8">
    <source>
        <dbReference type="EMBL" id="OGL88374.1"/>
    </source>
</evidence>
<dbReference type="InterPro" id="IPR005749">
    <property type="entry name" value="Ribosomal_uL15_bac-type"/>
</dbReference>
<dbReference type="PANTHER" id="PTHR12934:SF11">
    <property type="entry name" value="LARGE RIBOSOMAL SUBUNIT PROTEIN UL15M"/>
    <property type="match status" value="1"/>
</dbReference>
<proteinExistence type="inferred from homology"/>
<evidence type="ECO:0000256" key="2">
    <source>
        <dbReference type="ARBA" id="ARBA00022980"/>
    </source>
</evidence>
<dbReference type="InterPro" id="IPR030878">
    <property type="entry name" value="Ribosomal_uL15"/>
</dbReference>
<dbReference type="AlphaFoldDB" id="A0A1F7VEE4"/>
<keyword evidence="4" id="KW-0699">rRNA-binding</keyword>
<accession>A0A1F7VEE4</accession>
<dbReference type="InterPro" id="IPR001196">
    <property type="entry name" value="Ribosomal_uL15_CS"/>
</dbReference>
<evidence type="ECO:0000256" key="3">
    <source>
        <dbReference type="ARBA" id="ARBA00023274"/>
    </source>
</evidence>
<dbReference type="InterPro" id="IPR021131">
    <property type="entry name" value="Ribosomal_uL15/eL18"/>
</dbReference>
<dbReference type="SUPFAM" id="SSF52080">
    <property type="entry name" value="Ribosomal proteins L15p and L18e"/>
    <property type="match status" value="1"/>
</dbReference>
<dbReference type="GO" id="GO:0019843">
    <property type="term" value="F:rRNA binding"/>
    <property type="evidence" value="ECO:0007669"/>
    <property type="project" value="UniProtKB-UniRule"/>
</dbReference>
<protein>
    <recommendedName>
        <fullName evidence="4">Large ribosomal subunit protein uL15</fullName>
    </recommendedName>
</protein>